<name>A0ABN3IRF1_9ACTN</name>
<dbReference type="Gene3D" id="3.90.920.10">
    <property type="entry name" value="DNA primase, PRIM domain"/>
    <property type="match status" value="1"/>
</dbReference>
<evidence type="ECO:0000313" key="2">
    <source>
        <dbReference type="Proteomes" id="UP001501231"/>
    </source>
</evidence>
<evidence type="ECO:0000313" key="1">
    <source>
        <dbReference type="EMBL" id="GAA2410397.1"/>
    </source>
</evidence>
<evidence type="ECO:0008006" key="3">
    <source>
        <dbReference type="Google" id="ProtNLM"/>
    </source>
</evidence>
<dbReference type="Proteomes" id="UP001501231">
    <property type="component" value="Unassembled WGS sequence"/>
</dbReference>
<comment type="caution">
    <text evidence="1">The sequence shown here is derived from an EMBL/GenBank/DDBJ whole genome shotgun (WGS) entry which is preliminary data.</text>
</comment>
<organism evidence="1 2">
    <name type="scientific">Actinomadura vinacea</name>
    <dbReference type="NCBI Taxonomy" id="115336"/>
    <lineage>
        <taxon>Bacteria</taxon>
        <taxon>Bacillati</taxon>
        <taxon>Actinomycetota</taxon>
        <taxon>Actinomycetes</taxon>
        <taxon>Streptosporangiales</taxon>
        <taxon>Thermomonosporaceae</taxon>
        <taxon>Actinomadura</taxon>
    </lineage>
</organism>
<protein>
    <recommendedName>
        <fullName evidence="3">Tn3 transposase DDE domain-containing protein</fullName>
    </recommendedName>
</protein>
<dbReference type="EMBL" id="BAAARW010000006">
    <property type="protein sequence ID" value="GAA2410397.1"/>
    <property type="molecule type" value="Genomic_DNA"/>
</dbReference>
<proteinExistence type="predicted"/>
<gene>
    <name evidence="1" type="ORF">GCM10010191_19080</name>
</gene>
<sequence length="61" mass="7100">MIAYYRDVGEAMVPYMRERPLAMVRKAATLVYLANQACIESHVFLSRLDRLDRPDQRARDG</sequence>
<reference evidence="1 2" key="1">
    <citation type="journal article" date="2019" name="Int. J. Syst. Evol. Microbiol.">
        <title>The Global Catalogue of Microorganisms (GCM) 10K type strain sequencing project: providing services to taxonomists for standard genome sequencing and annotation.</title>
        <authorList>
            <consortium name="The Broad Institute Genomics Platform"/>
            <consortium name="The Broad Institute Genome Sequencing Center for Infectious Disease"/>
            <person name="Wu L."/>
            <person name="Ma J."/>
        </authorList>
    </citation>
    <scope>NUCLEOTIDE SEQUENCE [LARGE SCALE GENOMIC DNA]</scope>
    <source>
        <strain evidence="1 2">JCM 3325</strain>
    </source>
</reference>
<keyword evidence="2" id="KW-1185">Reference proteome</keyword>
<dbReference type="RefSeq" id="WP_344588295.1">
    <property type="nucleotide sequence ID" value="NZ_BAAARW010000006.1"/>
</dbReference>
<accession>A0ABN3IRF1</accession>